<gene>
    <name evidence="8" type="ORF">C802_04541</name>
</gene>
<sequence length="546" mass="61539">MKLYKYLYLLPSFAFMVTSCDLDEIPEGGTITSDQKDEIQSKDPSKLKADVIGLSSNLIKYNSIGEWYGGTAHFDFGFASACMMYDTSGMDMPSEDTGYNWYRSQLRMTDRTETGTNTYYFWNLFYSEIKMANDILKVATADVEDKALKQYRGQALATRAWSYLNLVQIYQFTYKGHENAPAVPIVTEETTGEQAASNPRATVAAVYDLIMKDLTDAIGLLTADRDSKDQVNINVAYGLRARANLLMQNWQDAATDAEKAMEGYTPYSRNDVSKPSFNDSNASSWIWGNVVTETNDIVQSGILNFPSHMCSFTGNGYAPGYAGRYINSKLYSQIPDTDVRKGWWALGDPVYDENNKLLGYDFTGKCPNVDWTWKYNYQGVDYNIADWLGWQAPYLNVKFGPYQNVYNNATNACDFPMMRAEEMILIKAEAQAMAGNVSGAKSTLENFVKNYRDPSYVCSASSAEALQDEIWFQRRVELWGEGFSFFDMMRLKKPMDRTGANYASNVAFNLPAESQIFLWLIPEDEINNNSGISKDDNNPVVSVPTA</sequence>
<keyword evidence="5" id="KW-0998">Cell outer membrane</keyword>
<dbReference type="InterPro" id="IPR011990">
    <property type="entry name" value="TPR-like_helical_dom_sf"/>
</dbReference>
<dbReference type="GeneID" id="82152639"/>
<dbReference type="Pfam" id="PF07980">
    <property type="entry name" value="SusD_RagB"/>
    <property type="match status" value="1"/>
</dbReference>
<comment type="similarity">
    <text evidence="2">Belongs to the SusD family.</text>
</comment>
<dbReference type="EMBL" id="ASSP01000034">
    <property type="protein sequence ID" value="EOS08067.1"/>
    <property type="molecule type" value="Genomic_DNA"/>
</dbReference>
<reference evidence="8 9" key="1">
    <citation type="submission" date="2013-04" db="EMBL/GenBank/DDBJ databases">
        <title>The Genome Sequence of Bacteroides massiliensis dnLKV3.</title>
        <authorList>
            <consortium name="The Broad Institute Genomics Platform"/>
            <consortium name="The Broad Institute Genome Sequencing Center for Infectious Disease"/>
            <person name="Earl A."/>
            <person name="Xavier R."/>
            <person name="Kuhn K."/>
            <person name="Stappenbeck T."/>
            <person name="Walker B."/>
            <person name="Young S."/>
            <person name="Zeng Q."/>
            <person name="Gargeya S."/>
            <person name="Fitzgerald M."/>
            <person name="Haas B."/>
            <person name="Abouelleil A."/>
            <person name="Allen A.W."/>
            <person name="Alvarado L."/>
            <person name="Arachchi H.M."/>
            <person name="Berlin A.M."/>
            <person name="Chapman S.B."/>
            <person name="Gainer-Dewar J."/>
            <person name="Goldberg J."/>
            <person name="Griggs A."/>
            <person name="Gujja S."/>
            <person name="Hansen M."/>
            <person name="Howarth C."/>
            <person name="Imamovic A."/>
            <person name="Ireland A."/>
            <person name="Larimer J."/>
            <person name="McCowan C."/>
            <person name="Murphy C."/>
            <person name="Pearson M."/>
            <person name="Poon T.W."/>
            <person name="Priest M."/>
            <person name="Roberts A."/>
            <person name="Saif S."/>
            <person name="Shea T."/>
            <person name="Sisk P."/>
            <person name="Sykes S."/>
            <person name="Wortman J."/>
            <person name="Nusbaum C."/>
            <person name="Birren B."/>
        </authorList>
    </citation>
    <scope>NUCLEOTIDE SEQUENCE [LARGE SCALE GENOMIC DNA]</scope>
    <source>
        <strain evidence="9">dnLKV3</strain>
    </source>
</reference>
<protein>
    <recommendedName>
        <fullName evidence="10">RagB/SusD family nutrient uptake outer membrane protein</fullName>
    </recommendedName>
</protein>
<evidence type="ECO:0000256" key="5">
    <source>
        <dbReference type="ARBA" id="ARBA00023237"/>
    </source>
</evidence>
<dbReference type="Pfam" id="PF14322">
    <property type="entry name" value="SusD-like_3"/>
    <property type="match status" value="1"/>
</dbReference>
<dbReference type="PATRIC" id="fig|1235788.3.peg.4664"/>
<feature type="domain" description="SusD-like N-terminal" evidence="7">
    <location>
        <begin position="99"/>
        <end position="242"/>
    </location>
</feature>
<evidence type="ECO:0000256" key="1">
    <source>
        <dbReference type="ARBA" id="ARBA00004442"/>
    </source>
</evidence>
<dbReference type="PROSITE" id="PS51257">
    <property type="entry name" value="PROKAR_LIPOPROTEIN"/>
    <property type="match status" value="1"/>
</dbReference>
<organism evidence="8 9">
    <name type="scientific">Phocaeicola sartorii</name>
    <dbReference type="NCBI Taxonomy" id="671267"/>
    <lineage>
        <taxon>Bacteria</taxon>
        <taxon>Pseudomonadati</taxon>
        <taxon>Bacteroidota</taxon>
        <taxon>Bacteroidia</taxon>
        <taxon>Bacteroidales</taxon>
        <taxon>Bacteroidaceae</taxon>
        <taxon>Phocaeicola</taxon>
    </lineage>
</organism>
<dbReference type="Proteomes" id="UP000014200">
    <property type="component" value="Unassembled WGS sequence"/>
</dbReference>
<dbReference type="GO" id="GO:0009279">
    <property type="term" value="C:cell outer membrane"/>
    <property type="evidence" value="ECO:0007669"/>
    <property type="project" value="UniProtKB-SubCell"/>
</dbReference>
<keyword evidence="3" id="KW-0732">Signal</keyword>
<feature type="domain" description="RagB/SusD" evidence="6">
    <location>
        <begin position="332"/>
        <end position="533"/>
    </location>
</feature>
<comment type="caution">
    <text evidence="8">The sequence shown here is derived from an EMBL/GenBank/DDBJ whole genome shotgun (WGS) entry which is preliminary data.</text>
</comment>
<accession>R9HVP4</accession>
<dbReference type="STRING" id="1235788.C802_04541"/>
<evidence type="ECO:0000313" key="8">
    <source>
        <dbReference type="EMBL" id="EOS08067.1"/>
    </source>
</evidence>
<dbReference type="InterPro" id="IPR033985">
    <property type="entry name" value="SusD-like_N"/>
</dbReference>
<keyword evidence="9" id="KW-1185">Reference proteome</keyword>
<evidence type="ECO:0000313" key="9">
    <source>
        <dbReference type="Proteomes" id="UP000014200"/>
    </source>
</evidence>
<proteinExistence type="inferred from homology"/>
<dbReference type="Gene3D" id="1.25.40.390">
    <property type="match status" value="1"/>
</dbReference>
<dbReference type="HOGENOM" id="CLU_015553_3_2_10"/>
<evidence type="ECO:0000259" key="7">
    <source>
        <dbReference type="Pfam" id="PF14322"/>
    </source>
</evidence>
<dbReference type="InterPro" id="IPR012944">
    <property type="entry name" value="SusD_RagB_dom"/>
</dbReference>
<name>R9HVP4_9BACT</name>
<evidence type="ECO:0000256" key="2">
    <source>
        <dbReference type="ARBA" id="ARBA00006275"/>
    </source>
</evidence>
<dbReference type="SUPFAM" id="SSF48452">
    <property type="entry name" value="TPR-like"/>
    <property type="match status" value="1"/>
</dbReference>
<comment type="subcellular location">
    <subcellularLocation>
        <location evidence="1">Cell outer membrane</location>
    </subcellularLocation>
</comment>
<keyword evidence="4" id="KW-0472">Membrane</keyword>
<evidence type="ECO:0000259" key="6">
    <source>
        <dbReference type="Pfam" id="PF07980"/>
    </source>
</evidence>
<evidence type="ECO:0008006" key="10">
    <source>
        <dbReference type="Google" id="ProtNLM"/>
    </source>
</evidence>
<evidence type="ECO:0000256" key="4">
    <source>
        <dbReference type="ARBA" id="ARBA00023136"/>
    </source>
</evidence>
<dbReference type="AlphaFoldDB" id="R9HVP4"/>
<dbReference type="RefSeq" id="WP_016278642.1">
    <property type="nucleotide sequence ID" value="NZ_CAJUNV010000058.1"/>
</dbReference>
<evidence type="ECO:0000256" key="3">
    <source>
        <dbReference type="ARBA" id="ARBA00022729"/>
    </source>
</evidence>